<dbReference type="PANTHER" id="PTHR43390">
    <property type="entry name" value="SIGNAL PEPTIDASE I"/>
    <property type="match status" value="1"/>
</dbReference>
<dbReference type="PRINTS" id="PR00727">
    <property type="entry name" value="LEADERPTASE"/>
</dbReference>
<evidence type="ECO:0000313" key="12">
    <source>
        <dbReference type="Proteomes" id="UP000016960"/>
    </source>
</evidence>
<evidence type="ECO:0000256" key="8">
    <source>
        <dbReference type="RuleBase" id="RU362042"/>
    </source>
</evidence>
<comment type="caution">
    <text evidence="11">The sequence shown here is derived from an EMBL/GenBank/DDBJ whole genome shotgun (WGS) entry which is preliminary data.</text>
</comment>
<comment type="catalytic activity">
    <reaction evidence="1 8">
        <text>Cleavage of hydrophobic, N-terminal signal or leader sequences from secreted and periplasmic proteins.</text>
        <dbReference type="EC" id="3.4.21.89"/>
    </reaction>
</comment>
<evidence type="ECO:0000256" key="9">
    <source>
        <dbReference type="SAM" id="MobiDB-lite"/>
    </source>
</evidence>
<evidence type="ECO:0000256" key="5">
    <source>
        <dbReference type="ARBA" id="ARBA00022670"/>
    </source>
</evidence>
<dbReference type="GO" id="GO:0006465">
    <property type="term" value="P:signal peptide processing"/>
    <property type="evidence" value="ECO:0007669"/>
    <property type="project" value="InterPro"/>
</dbReference>
<dbReference type="InParanoid" id="U5D806"/>
<dbReference type="Pfam" id="PF10502">
    <property type="entry name" value="Peptidase_S26"/>
    <property type="match status" value="1"/>
</dbReference>
<dbReference type="GO" id="GO:0009003">
    <property type="term" value="F:signal peptidase activity"/>
    <property type="evidence" value="ECO:0007669"/>
    <property type="project" value="UniProtKB-EC"/>
</dbReference>
<sequence length="198" mass="22135">MTAKDRPSEGPPPAPKSPRGALRENIQTLAIALVLALLIRTFIAEPRFIPSESMLPTLEVGDRLVIEKVSYRFRPPRRGEIVVFTPPPLLQQQGYESDQAFIKRVVAIEGDRLRVRNGRVFLDGRPLDESAYIAEPPAYPLGPVVVPPESLFVMGDNRNNSRDSHIWGFLPADHALGRAVFRFWPPSRIGPIRVRLGS</sequence>
<dbReference type="AlphaFoldDB" id="U5D806"/>
<keyword evidence="6 8" id="KW-0378">Hydrolase</keyword>
<dbReference type="GO" id="GO:0004252">
    <property type="term" value="F:serine-type endopeptidase activity"/>
    <property type="evidence" value="ECO:0007669"/>
    <property type="project" value="InterPro"/>
</dbReference>
<evidence type="ECO:0000256" key="3">
    <source>
        <dbReference type="ARBA" id="ARBA00009370"/>
    </source>
</evidence>
<gene>
    <name evidence="11" type="ORF">KR51_00027470</name>
</gene>
<dbReference type="Proteomes" id="UP000016960">
    <property type="component" value="Unassembled WGS sequence"/>
</dbReference>
<name>U5D806_9CHRO</name>
<dbReference type="eggNOG" id="COG0681">
    <property type="taxonomic scope" value="Bacteria"/>
</dbReference>
<reference evidence="11 12" key="1">
    <citation type="submission" date="2013-05" db="EMBL/GenBank/DDBJ databases">
        <title>Draft genome sequence of Rubidibacter lacunae KORDI 51-2.</title>
        <authorList>
            <person name="Choi D.H."/>
            <person name="Noh J.H."/>
            <person name="Kwon K.-K."/>
            <person name="Lee J.-H."/>
            <person name="Ryu J.-Y."/>
        </authorList>
    </citation>
    <scope>NUCLEOTIDE SEQUENCE [LARGE SCALE GENOMIC DNA]</scope>
    <source>
        <strain evidence="11 12">KORDI 51-2</strain>
    </source>
</reference>
<keyword evidence="5 8" id="KW-0645">Protease</keyword>
<dbReference type="STRING" id="582515.KR51_00027470"/>
<evidence type="ECO:0000256" key="2">
    <source>
        <dbReference type="ARBA" id="ARBA00004401"/>
    </source>
</evidence>
<dbReference type="InterPro" id="IPR019756">
    <property type="entry name" value="Pept_S26A_signal_pept_1_Ser-AS"/>
</dbReference>
<dbReference type="EC" id="3.4.21.89" evidence="4 8"/>
<evidence type="ECO:0000256" key="1">
    <source>
        <dbReference type="ARBA" id="ARBA00000677"/>
    </source>
</evidence>
<evidence type="ECO:0000313" key="11">
    <source>
        <dbReference type="EMBL" id="ERN40758.1"/>
    </source>
</evidence>
<evidence type="ECO:0000259" key="10">
    <source>
        <dbReference type="Pfam" id="PF10502"/>
    </source>
</evidence>
<feature type="domain" description="Peptidase S26" evidence="10">
    <location>
        <begin position="23"/>
        <end position="184"/>
    </location>
</feature>
<keyword evidence="12" id="KW-1185">Reference proteome</keyword>
<feature type="region of interest" description="Disordered" evidence="9">
    <location>
        <begin position="1"/>
        <end position="21"/>
    </location>
</feature>
<dbReference type="InterPro" id="IPR036286">
    <property type="entry name" value="LexA/Signal_pep-like_sf"/>
</dbReference>
<dbReference type="PROSITE" id="PS00501">
    <property type="entry name" value="SPASE_I_1"/>
    <property type="match status" value="1"/>
</dbReference>
<dbReference type="PANTHER" id="PTHR43390:SF1">
    <property type="entry name" value="CHLOROPLAST PROCESSING PEPTIDASE"/>
    <property type="match status" value="1"/>
</dbReference>
<comment type="subcellular location">
    <subcellularLocation>
        <location evidence="2">Cell membrane</location>
        <topology evidence="2">Single-pass type II membrane protein</topology>
    </subcellularLocation>
    <subcellularLocation>
        <location evidence="8">Membrane</location>
        <topology evidence="8">Single-pass type II membrane protein</topology>
    </subcellularLocation>
</comment>
<dbReference type="InterPro" id="IPR019533">
    <property type="entry name" value="Peptidase_S26"/>
</dbReference>
<dbReference type="EMBL" id="ASSJ01000070">
    <property type="protein sequence ID" value="ERN40758.1"/>
    <property type="molecule type" value="Genomic_DNA"/>
</dbReference>
<dbReference type="InterPro" id="IPR019758">
    <property type="entry name" value="Pept_S26A_signal_pept_1_CS"/>
</dbReference>
<dbReference type="RefSeq" id="WP_022608216.1">
    <property type="nucleotide sequence ID" value="NZ_ASSJ01000070.1"/>
</dbReference>
<evidence type="ECO:0000256" key="7">
    <source>
        <dbReference type="PIRSR" id="PIRSR600223-1"/>
    </source>
</evidence>
<dbReference type="SUPFAM" id="SSF51306">
    <property type="entry name" value="LexA/Signal peptidase"/>
    <property type="match status" value="1"/>
</dbReference>
<feature type="active site" evidence="7">
    <location>
        <position position="103"/>
    </location>
</feature>
<dbReference type="Gene3D" id="2.10.109.10">
    <property type="entry name" value="Umud Fragment, subunit A"/>
    <property type="match status" value="1"/>
</dbReference>
<proteinExistence type="inferred from homology"/>
<evidence type="ECO:0000256" key="6">
    <source>
        <dbReference type="ARBA" id="ARBA00022801"/>
    </source>
</evidence>
<dbReference type="CDD" id="cd06530">
    <property type="entry name" value="S26_SPase_I"/>
    <property type="match status" value="1"/>
</dbReference>
<dbReference type="NCBIfam" id="TIGR02227">
    <property type="entry name" value="sigpep_I_bact"/>
    <property type="match status" value="1"/>
</dbReference>
<dbReference type="FunCoup" id="U5D806">
    <property type="interactions" value="413"/>
</dbReference>
<dbReference type="PROSITE" id="PS00761">
    <property type="entry name" value="SPASE_I_3"/>
    <property type="match status" value="1"/>
</dbReference>
<protein>
    <recommendedName>
        <fullName evidence="4 8">Signal peptidase I</fullName>
        <ecNumber evidence="4 8">3.4.21.89</ecNumber>
    </recommendedName>
</protein>
<accession>U5D806</accession>
<feature type="active site" evidence="7">
    <location>
        <position position="53"/>
    </location>
</feature>
<dbReference type="GO" id="GO:0005886">
    <property type="term" value="C:plasma membrane"/>
    <property type="evidence" value="ECO:0007669"/>
    <property type="project" value="UniProtKB-SubCell"/>
</dbReference>
<dbReference type="OrthoDB" id="9802919at2"/>
<comment type="similarity">
    <text evidence="3 8">Belongs to the peptidase S26 family.</text>
</comment>
<dbReference type="PATRIC" id="fig|582515.4.peg.3087"/>
<organism evidence="11 12">
    <name type="scientific">Rubidibacter lacunae KORDI 51-2</name>
    <dbReference type="NCBI Taxonomy" id="582515"/>
    <lineage>
        <taxon>Bacteria</taxon>
        <taxon>Bacillati</taxon>
        <taxon>Cyanobacteriota</taxon>
        <taxon>Cyanophyceae</taxon>
        <taxon>Oscillatoriophycideae</taxon>
        <taxon>Chroococcales</taxon>
        <taxon>Aphanothecaceae</taxon>
        <taxon>Rubidibacter</taxon>
    </lineage>
</organism>
<dbReference type="InterPro" id="IPR000223">
    <property type="entry name" value="Pept_S26A_signal_pept_1"/>
</dbReference>
<evidence type="ECO:0000256" key="4">
    <source>
        <dbReference type="ARBA" id="ARBA00013208"/>
    </source>
</evidence>